<sequence length="324" mass="33637">MASSTVETAVSPSLVRRVSQVDWRRYIIYIAFVVIFIFFAAFLGQEGFLTGNNLVNIFRQAATITVMAVAMTFVIGCAEIDLSVGSIAGLASVVTAMTIAAYGLVPGIIAGLAVGALIGGVNGALVSTLGIPSFLVTLGMMGIAFGLAQWITASAPQPIIDETYIQIFGGGNVGPIPGLIIWMTIAVVVGVVVLNRTKFGRQVLATGGNRQAAEYAGVKTKRMKFYVLLISGMAASLAGMLYAGRLHSGRFQWGQGDEMSAIAAVILGGTSLYGGSGAIIGTLFGSLLMSLINNGLILAGLDSSQQQVVRGIIIILAVALARKK</sequence>
<accession>A0A9W5RE94</accession>
<dbReference type="AlphaFoldDB" id="A0A9W5RE94"/>
<evidence type="ECO:0000313" key="8">
    <source>
        <dbReference type="Proteomes" id="UP000014387"/>
    </source>
</evidence>
<dbReference type="GO" id="GO:0022857">
    <property type="term" value="F:transmembrane transporter activity"/>
    <property type="evidence" value="ECO:0007669"/>
    <property type="project" value="InterPro"/>
</dbReference>
<evidence type="ECO:0000256" key="2">
    <source>
        <dbReference type="ARBA" id="ARBA00022475"/>
    </source>
</evidence>
<evidence type="ECO:0000313" key="7">
    <source>
        <dbReference type="EMBL" id="EPD30938.1"/>
    </source>
</evidence>
<protein>
    <recommendedName>
        <fullName evidence="9">ABC transporter permease</fullName>
    </recommendedName>
</protein>
<keyword evidence="8" id="KW-1185">Reference proteome</keyword>
<comment type="subcellular location">
    <subcellularLocation>
        <location evidence="1">Cell membrane</location>
        <topology evidence="1">Multi-pass membrane protein</topology>
    </subcellularLocation>
</comment>
<feature type="transmembrane region" description="Helical" evidence="6">
    <location>
        <begin position="57"/>
        <end position="75"/>
    </location>
</feature>
<comment type="caution">
    <text evidence="7">The sequence shown here is derived from an EMBL/GenBank/DDBJ whole genome shotgun (WGS) entry which is preliminary data.</text>
</comment>
<keyword evidence="2" id="KW-1003">Cell membrane</keyword>
<feature type="transmembrane region" description="Helical" evidence="6">
    <location>
        <begin position="262"/>
        <end position="288"/>
    </location>
</feature>
<evidence type="ECO:0008006" key="9">
    <source>
        <dbReference type="Google" id="ProtNLM"/>
    </source>
</evidence>
<dbReference type="PANTHER" id="PTHR32196">
    <property type="entry name" value="ABC TRANSPORTER PERMEASE PROTEIN YPHD-RELATED-RELATED"/>
    <property type="match status" value="1"/>
</dbReference>
<evidence type="ECO:0000256" key="4">
    <source>
        <dbReference type="ARBA" id="ARBA00022989"/>
    </source>
</evidence>
<feature type="transmembrane region" description="Helical" evidence="6">
    <location>
        <begin position="225"/>
        <end position="242"/>
    </location>
</feature>
<dbReference type="InterPro" id="IPR001851">
    <property type="entry name" value="ABC_transp_permease"/>
</dbReference>
<name>A0A9W5RE94_9ACTO</name>
<dbReference type="Proteomes" id="UP000014387">
    <property type="component" value="Unassembled WGS sequence"/>
</dbReference>
<proteinExistence type="predicted"/>
<feature type="transmembrane region" description="Helical" evidence="6">
    <location>
        <begin position="26"/>
        <end position="45"/>
    </location>
</feature>
<keyword evidence="3 6" id="KW-0812">Transmembrane</keyword>
<feature type="transmembrane region" description="Helical" evidence="6">
    <location>
        <begin position="173"/>
        <end position="194"/>
    </location>
</feature>
<evidence type="ECO:0000256" key="3">
    <source>
        <dbReference type="ARBA" id="ARBA00022692"/>
    </source>
</evidence>
<dbReference type="CDD" id="cd06579">
    <property type="entry name" value="TM_PBP1_transp_AraH_like"/>
    <property type="match status" value="1"/>
</dbReference>
<organism evidence="7 8">
    <name type="scientific">Gleimia europaea ACS-120-V-Col10b</name>
    <dbReference type="NCBI Taxonomy" id="883069"/>
    <lineage>
        <taxon>Bacteria</taxon>
        <taxon>Bacillati</taxon>
        <taxon>Actinomycetota</taxon>
        <taxon>Actinomycetes</taxon>
        <taxon>Actinomycetales</taxon>
        <taxon>Actinomycetaceae</taxon>
        <taxon>Gleimia</taxon>
    </lineage>
</organism>
<evidence type="ECO:0000256" key="6">
    <source>
        <dbReference type="SAM" id="Phobius"/>
    </source>
</evidence>
<evidence type="ECO:0000256" key="5">
    <source>
        <dbReference type="ARBA" id="ARBA00023136"/>
    </source>
</evidence>
<feature type="transmembrane region" description="Helical" evidence="6">
    <location>
        <begin position="134"/>
        <end position="153"/>
    </location>
</feature>
<reference evidence="7 8" key="1">
    <citation type="submission" date="2013-05" db="EMBL/GenBank/DDBJ databases">
        <title>The Genome Sequence of Actinomyces europaeus ACS-120-V-COL10B.</title>
        <authorList>
            <consortium name="The Broad Institute Genomics Platform"/>
            <person name="Earl A."/>
            <person name="Ward D."/>
            <person name="Feldgarden M."/>
            <person name="Gevers D."/>
            <person name="Saerens B."/>
            <person name="Vaneechoutte M."/>
            <person name="Walker B."/>
            <person name="Young S."/>
            <person name="Zeng Q."/>
            <person name="Gargeya S."/>
            <person name="Fitzgerald M."/>
            <person name="Haas B."/>
            <person name="Abouelleil A."/>
            <person name="Allen A.W."/>
            <person name="Alvarado L."/>
            <person name="Arachchi H.M."/>
            <person name="Berlin A.M."/>
            <person name="Chapman S.B."/>
            <person name="Gainer-Dewar J."/>
            <person name="Goldberg J."/>
            <person name="Griggs A."/>
            <person name="Gujja S."/>
            <person name="Hansen M."/>
            <person name="Howarth C."/>
            <person name="Imamovic A."/>
            <person name="Ireland A."/>
            <person name="Larimer J."/>
            <person name="McCowan C."/>
            <person name="Murphy C."/>
            <person name="Pearson M."/>
            <person name="Poon T.W."/>
            <person name="Priest M."/>
            <person name="Roberts A."/>
            <person name="Saif S."/>
            <person name="Shea T."/>
            <person name="Sisk P."/>
            <person name="Sykes S."/>
            <person name="Wortman J."/>
            <person name="Nusbaum C."/>
            <person name="Birren B."/>
        </authorList>
    </citation>
    <scope>NUCLEOTIDE SEQUENCE [LARGE SCALE GENOMIC DNA]</scope>
    <source>
        <strain evidence="7 8">ACS-120-V-Col10b</strain>
    </source>
</reference>
<evidence type="ECO:0000256" key="1">
    <source>
        <dbReference type="ARBA" id="ARBA00004651"/>
    </source>
</evidence>
<dbReference type="PANTHER" id="PTHR32196:SF72">
    <property type="entry name" value="RIBOSE IMPORT PERMEASE PROTEIN RBSC"/>
    <property type="match status" value="1"/>
</dbReference>
<dbReference type="OrthoDB" id="9808136at2"/>
<gene>
    <name evidence="7" type="ORF">HMPREF9238_00693</name>
</gene>
<keyword evidence="4 6" id="KW-1133">Transmembrane helix</keyword>
<dbReference type="EMBL" id="AGWN01000001">
    <property type="protein sequence ID" value="EPD30938.1"/>
    <property type="molecule type" value="Genomic_DNA"/>
</dbReference>
<feature type="transmembrane region" description="Helical" evidence="6">
    <location>
        <begin position="108"/>
        <end position="127"/>
    </location>
</feature>
<dbReference type="Pfam" id="PF02653">
    <property type="entry name" value="BPD_transp_2"/>
    <property type="match status" value="1"/>
</dbReference>
<keyword evidence="5 6" id="KW-0472">Membrane</keyword>
<dbReference type="GO" id="GO:0005886">
    <property type="term" value="C:plasma membrane"/>
    <property type="evidence" value="ECO:0007669"/>
    <property type="project" value="UniProtKB-SubCell"/>
</dbReference>
<dbReference type="RefSeq" id="WP_016444050.1">
    <property type="nucleotide sequence ID" value="NZ_KE150266.1"/>
</dbReference>
<feature type="transmembrane region" description="Helical" evidence="6">
    <location>
        <begin position="82"/>
        <end position="102"/>
    </location>
</feature>